<dbReference type="NCBIfam" id="TIGR00959">
    <property type="entry name" value="ffh"/>
    <property type="match status" value="1"/>
</dbReference>
<dbReference type="GO" id="GO:0048500">
    <property type="term" value="C:signal recognition particle"/>
    <property type="evidence" value="ECO:0007669"/>
    <property type="project" value="UniProtKB-UniRule"/>
</dbReference>
<keyword evidence="2 9" id="KW-0547">Nucleotide-binding</keyword>
<feature type="domain" description="SRP54-type proteins GTP-binding" evidence="12">
    <location>
        <begin position="269"/>
        <end position="282"/>
    </location>
</feature>
<evidence type="ECO:0000259" key="12">
    <source>
        <dbReference type="PROSITE" id="PS00300"/>
    </source>
</evidence>
<dbReference type="InterPro" id="IPR004780">
    <property type="entry name" value="SRP"/>
</dbReference>
<evidence type="ECO:0000256" key="8">
    <source>
        <dbReference type="ARBA" id="ARBA00048027"/>
    </source>
</evidence>
<dbReference type="GO" id="GO:0006614">
    <property type="term" value="P:SRP-dependent cotranslational protein targeting to membrane"/>
    <property type="evidence" value="ECO:0007669"/>
    <property type="project" value="InterPro"/>
</dbReference>
<keyword evidence="6 9" id="KW-0733">Signal recognition particle</keyword>
<keyword evidence="3 9" id="KW-0378">Hydrolase</keyword>
<dbReference type="InterPro" id="IPR004125">
    <property type="entry name" value="Signal_recog_particle_SRP54_M"/>
</dbReference>
<proteinExistence type="inferred from homology"/>
<dbReference type="AlphaFoldDB" id="A0A1H5TVE9"/>
<dbReference type="SMART" id="SM00382">
    <property type="entry name" value="AAA"/>
    <property type="match status" value="1"/>
</dbReference>
<evidence type="ECO:0000256" key="1">
    <source>
        <dbReference type="ARBA" id="ARBA00005450"/>
    </source>
</evidence>
<evidence type="ECO:0000313" key="13">
    <source>
        <dbReference type="EMBL" id="SEF66805.1"/>
    </source>
</evidence>
<comment type="subunit">
    <text evidence="9">Part of the signal recognition particle protein translocation system, which is composed of SRP and FtsY.</text>
</comment>
<comment type="subcellular location">
    <subcellularLocation>
        <location evidence="9">Cytoplasm</location>
    </subcellularLocation>
    <text evidence="9">The SRP-RNC complex is targeted to the cytoplasmic membrane.</text>
</comment>
<protein>
    <recommendedName>
        <fullName evidence="9">Signal recognition particle protein</fullName>
        <ecNumber evidence="9">3.6.5.4</ecNumber>
    </recommendedName>
    <alternativeName>
        <fullName evidence="9">Fifty-four homolog</fullName>
    </alternativeName>
</protein>
<dbReference type="SMART" id="SM00963">
    <property type="entry name" value="SRP54_N"/>
    <property type="match status" value="1"/>
</dbReference>
<dbReference type="FunFam" id="3.40.50.300:FF:000022">
    <property type="entry name" value="Signal recognition particle 54 kDa subunit"/>
    <property type="match status" value="1"/>
</dbReference>
<comment type="similarity">
    <text evidence="1 9">Belongs to the GTP-binding SRP family. SRP54 subfamily.</text>
</comment>
<keyword evidence="9" id="KW-0963">Cytoplasm</keyword>
<dbReference type="SUPFAM" id="SSF47446">
    <property type="entry name" value="Signal peptide-binding domain"/>
    <property type="match status" value="1"/>
</dbReference>
<dbReference type="InterPro" id="IPR003593">
    <property type="entry name" value="AAA+_ATPase"/>
</dbReference>
<evidence type="ECO:0000256" key="10">
    <source>
        <dbReference type="SAM" id="Coils"/>
    </source>
</evidence>
<evidence type="ECO:0000256" key="2">
    <source>
        <dbReference type="ARBA" id="ARBA00022741"/>
    </source>
</evidence>
<dbReference type="InterPro" id="IPR042101">
    <property type="entry name" value="SRP54_N_sf"/>
</dbReference>
<dbReference type="InterPro" id="IPR036891">
    <property type="entry name" value="Signal_recog_part_SRP54_M_sf"/>
</dbReference>
<evidence type="ECO:0000256" key="7">
    <source>
        <dbReference type="ARBA" id="ARBA00023274"/>
    </source>
</evidence>
<feature type="binding site" evidence="9">
    <location>
        <begin position="108"/>
        <end position="115"/>
    </location>
    <ligand>
        <name>GTP</name>
        <dbReference type="ChEBI" id="CHEBI:37565"/>
    </ligand>
</feature>
<dbReference type="Pfam" id="PF02978">
    <property type="entry name" value="SRP_SPB"/>
    <property type="match status" value="1"/>
</dbReference>
<dbReference type="PROSITE" id="PS00300">
    <property type="entry name" value="SRP54"/>
    <property type="match status" value="1"/>
</dbReference>
<dbReference type="Pfam" id="PF02881">
    <property type="entry name" value="SRP54_N"/>
    <property type="match status" value="1"/>
</dbReference>
<keyword evidence="5 9" id="KW-0342">GTP-binding</keyword>
<dbReference type="GO" id="GO:0003924">
    <property type="term" value="F:GTPase activity"/>
    <property type="evidence" value="ECO:0007669"/>
    <property type="project" value="UniProtKB-UniRule"/>
</dbReference>
<evidence type="ECO:0000256" key="5">
    <source>
        <dbReference type="ARBA" id="ARBA00023134"/>
    </source>
</evidence>
<feature type="coiled-coil region" evidence="10">
    <location>
        <begin position="300"/>
        <end position="386"/>
    </location>
</feature>
<sequence>MAFEGLTQKLQETFRKLRGKGKLTEKDVKEAMREVKLALLEADVNYKVVKDFVNSVTERAIGQEVMESLTPGQHVIKIVHEELVNLMGAKESKINISPKPPTVIMLVGLQGAGKTTMAAKLALHFKRNNKHPLLVAADVYRPAAIKQLQILGGQIDIPVFALGDKISPIDIAKASIEYAKKNARDIVIIDTAGRLHVDEDLMLELESIKKEVEPNEILLVVDAMTGQDAVNVAESFNQRLDITGVILTKLDGDTRGGAALSVKAITGKPIKFVGIGEKLSDLEIFYPDRMASRILGMGDILTLIEKAQQAIDEKKALEMQQKLEKQEFTLEDFLEQMQQMKKLGSLKDLIRMIPGIDVSKLNDIDFEENEREMVKIEAIIKSMTKEERRNPSIINSSRKKRIAKGSGTSIQDVNKLLNNFEQARKMIKQFSDIQKHMKKGKFKFPFFK</sequence>
<feature type="region of interest" description="Disordered" evidence="11">
    <location>
        <begin position="387"/>
        <end position="406"/>
    </location>
</feature>
<keyword evidence="10" id="KW-0175">Coiled coil</keyword>
<dbReference type="Gene3D" id="3.40.50.300">
    <property type="entry name" value="P-loop containing nucleotide triphosphate hydrolases"/>
    <property type="match status" value="1"/>
</dbReference>
<dbReference type="CDD" id="cd18539">
    <property type="entry name" value="SRP_G"/>
    <property type="match status" value="1"/>
</dbReference>
<dbReference type="InterPro" id="IPR013822">
    <property type="entry name" value="Signal_recog_particl_SRP54_hlx"/>
</dbReference>
<dbReference type="Gene3D" id="1.10.260.30">
    <property type="entry name" value="Signal recognition particle, SRP54 subunit, M-domain"/>
    <property type="match status" value="1"/>
</dbReference>
<reference evidence="14" key="1">
    <citation type="submission" date="2016-10" db="EMBL/GenBank/DDBJ databases">
        <authorList>
            <person name="Varghese N."/>
            <person name="Submissions S."/>
        </authorList>
    </citation>
    <scope>NUCLEOTIDE SEQUENCE [LARGE SCALE GENOMIC DNA]</scope>
    <source>
        <strain evidence="14">DSM 5463</strain>
    </source>
</reference>
<keyword evidence="14" id="KW-1185">Reference proteome</keyword>
<dbReference type="GO" id="GO:0008312">
    <property type="term" value="F:7S RNA binding"/>
    <property type="evidence" value="ECO:0007669"/>
    <property type="project" value="InterPro"/>
</dbReference>
<evidence type="ECO:0000256" key="4">
    <source>
        <dbReference type="ARBA" id="ARBA00022884"/>
    </source>
</evidence>
<dbReference type="SMART" id="SM00962">
    <property type="entry name" value="SRP54"/>
    <property type="match status" value="1"/>
</dbReference>
<feature type="binding site" evidence="9">
    <location>
        <begin position="248"/>
        <end position="251"/>
    </location>
    <ligand>
        <name>GTP</name>
        <dbReference type="ChEBI" id="CHEBI:37565"/>
    </ligand>
</feature>
<gene>
    <name evidence="9" type="primary">ffh</name>
    <name evidence="13" type="ORF">SAMN05660865_00709</name>
</gene>
<evidence type="ECO:0000313" key="14">
    <source>
        <dbReference type="Proteomes" id="UP000242850"/>
    </source>
</evidence>
<dbReference type="OrthoDB" id="9804720at2"/>
<accession>A0A1H5TVE9</accession>
<dbReference type="EC" id="3.6.5.4" evidence="9"/>
<dbReference type="Proteomes" id="UP000242850">
    <property type="component" value="Unassembled WGS sequence"/>
</dbReference>
<dbReference type="HAMAP" id="MF_00306">
    <property type="entry name" value="SRP54"/>
    <property type="match status" value="1"/>
</dbReference>
<dbReference type="Pfam" id="PF00448">
    <property type="entry name" value="SRP54"/>
    <property type="match status" value="1"/>
</dbReference>
<dbReference type="SUPFAM" id="SSF52540">
    <property type="entry name" value="P-loop containing nucleoside triphosphate hydrolases"/>
    <property type="match status" value="1"/>
</dbReference>
<evidence type="ECO:0000256" key="9">
    <source>
        <dbReference type="HAMAP-Rule" id="MF_00306"/>
    </source>
</evidence>
<evidence type="ECO:0000256" key="3">
    <source>
        <dbReference type="ARBA" id="ARBA00022801"/>
    </source>
</evidence>
<dbReference type="InterPro" id="IPR027417">
    <property type="entry name" value="P-loop_NTPase"/>
</dbReference>
<dbReference type="EMBL" id="FNUK01000007">
    <property type="protein sequence ID" value="SEF66805.1"/>
    <property type="molecule type" value="Genomic_DNA"/>
</dbReference>
<keyword evidence="4 9" id="KW-0694">RNA-binding</keyword>
<keyword evidence="7 9" id="KW-0687">Ribonucleoprotein</keyword>
<feature type="binding site" evidence="9">
    <location>
        <begin position="190"/>
        <end position="194"/>
    </location>
    <ligand>
        <name>GTP</name>
        <dbReference type="ChEBI" id="CHEBI:37565"/>
    </ligand>
</feature>
<organism evidence="13 14">
    <name type="scientific">Caloramator fervidus</name>
    <dbReference type="NCBI Taxonomy" id="29344"/>
    <lineage>
        <taxon>Bacteria</taxon>
        <taxon>Bacillati</taxon>
        <taxon>Bacillota</taxon>
        <taxon>Clostridia</taxon>
        <taxon>Eubacteriales</taxon>
        <taxon>Clostridiaceae</taxon>
        <taxon>Caloramator</taxon>
    </lineage>
</organism>
<comment type="function">
    <text evidence="9">Involved in targeting and insertion of nascent membrane proteins into the cytoplasmic membrane. Binds to the hydrophobic signal sequence of the ribosome-nascent chain (RNC) as it emerges from the ribosomes. The SRP-RNC complex is then targeted to the cytoplasmic membrane where it interacts with the SRP receptor FtsY.</text>
</comment>
<evidence type="ECO:0000256" key="6">
    <source>
        <dbReference type="ARBA" id="ARBA00023135"/>
    </source>
</evidence>
<comment type="catalytic activity">
    <reaction evidence="8 9">
        <text>GTP + H2O = GDP + phosphate + H(+)</text>
        <dbReference type="Rhea" id="RHEA:19669"/>
        <dbReference type="ChEBI" id="CHEBI:15377"/>
        <dbReference type="ChEBI" id="CHEBI:15378"/>
        <dbReference type="ChEBI" id="CHEBI:37565"/>
        <dbReference type="ChEBI" id="CHEBI:43474"/>
        <dbReference type="ChEBI" id="CHEBI:58189"/>
        <dbReference type="EC" id="3.6.5.4"/>
    </reaction>
</comment>
<comment type="domain">
    <text evidence="9">Composed of three domains: the N-terminal N domain, which is responsible for interactions with the ribosome, the central G domain, which binds GTP, and the C-terminal M domain, which binds the RNA and the signal sequence of the RNC.</text>
</comment>
<evidence type="ECO:0000256" key="11">
    <source>
        <dbReference type="SAM" id="MobiDB-lite"/>
    </source>
</evidence>
<dbReference type="Gene3D" id="1.20.120.140">
    <property type="entry name" value="Signal recognition particle SRP54, nucleotide-binding domain"/>
    <property type="match status" value="1"/>
</dbReference>
<dbReference type="PANTHER" id="PTHR11564:SF5">
    <property type="entry name" value="SIGNAL RECOGNITION PARTICLE SUBUNIT SRP54"/>
    <property type="match status" value="1"/>
</dbReference>
<dbReference type="InterPro" id="IPR022941">
    <property type="entry name" value="SRP54"/>
</dbReference>
<dbReference type="RefSeq" id="WP_103895714.1">
    <property type="nucleotide sequence ID" value="NZ_FNUK01000007.1"/>
</dbReference>
<name>A0A1H5TVE9_9CLOT</name>
<dbReference type="GO" id="GO:0005525">
    <property type="term" value="F:GTP binding"/>
    <property type="evidence" value="ECO:0007669"/>
    <property type="project" value="UniProtKB-UniRule"/>
</dbReference>
<dbReference type="InterPro" id="IPR000897">
    <property type="entry name" value="SRP54_GTPase_dom"/>
</dbReference>
<dbReference type="PANTHER" id="PTHR11564">
    <property type="entry name" value="SIGNAL RECOGNITION PARTICLE 54K PROTEIN SRP54"/>
    <property type="match status" value="1"/>
</dbReference>